<dbReference type="KEGG" id="pmar:B0X71_09185"/>
<feature type="transmembrane region" description="Helical" evidence="1">
    <location>
        <begin position="196"/>
        <end position="218"/>
    </location>
</feature>
<feature type="transmembrane region" description="Helical" evidence="1">
    <location>
        <begin position="160"/>
        <end position="190"/>
    </location>
</feature>
<keyword evidence="1" id="KW-0812">Transmembrane</keyword>
<accession>A0A1Q2KYQ7</accession>
<protein>
    <recommendedName>
        <fullName evidence="2">Urease accessory protein UreH-like transmembrane domain-containing protein</fullName>
    </recommendedName>
</protein>
<dbReference type="EMBL" id="CP019640">
    <property type="protein sequence ID" value="AQQ53234.1"/>
    <property type="molecule type" value="Genomic_DNA"/>
</dbReference>
<dbReference type="InterPro" id="IPR051790">
    <property type="entry name" value="Cytochrome_c-biogenesis_DsbD"/>
</dbReference>
<gene>
    <name evidence="3" type="ORF">B0X71_09185</name>
</gene>
<feature type="transmembrane region" description="Helical" evidence="1">
    <location>
        <begin position="238"/>
        <end position="260"/>
    </location>
</feature>
<evidence type="ECO:0000313" key="3">
    <source>
        <dbReference type="EMBL" id="AQQ53234.1"/>
    </source>
</evidence>
<feature type="transmembrane region" description="Helical" evidence="1">
    <location>
        <begin position="120"/>
        <end position="139"/>
    </location>
</feature>
<feature type="transmembrane region" description="Helical" evidence="1">
    <location>
        <begin position="76"/>
        <end position="100"/>
    </location>
</feature>
<evidence type="ECO:0000256" key="1">
    <source>
        <dbReference type="SAM" id="Phobius"/>
    </source>
</evidence>
<dbReference type="PANTHER" id="PTHR31272:SF4">
    <property type="entry name" value="CYTOCHROME C-TYPE BIOGENESIS PROTEIN HI_1454-RELATED"/>
    <property type="match status" value="1"/>
</dbReference>
<dbReference type="Pfam" id="PF13386">
    <property type="entry name" value="DsbD_2"/>
    <property type="match status" value="1"/>
</dbReference>
<dbReference type="InterPro" id="IPR039447">
    <property type="entry name" value="UreH-like_TM_dom"/>
</dbReference>
<keyword evidence="4" id="KW-1185">Reference proteome</keyword>
<dbReference type="Proteomes" id="UP000188184">
    <property type="component" value="Chromosome"/>
</dbReference>
<organism evidence="3 4">
    <name type="scientific">Planococcus lenghuensis</name>
    <dbReference type="NCBI Taxonomy" id="2213202"/>
    <lineage>
        <taxon>Bacteria</taxon>
        <taxon>Bacillati</taxon>
        <taxon>Bacillota</taxon>
        <taxon>Bacilli</taxon>
        <taxon>Bacillales</taxon>
        <taxon>Caryophanaceae</taxon>
        <taxon>Planococcus</taxon>
    </lineage>
</organism>
<name>A0A1Q2KYQ7_9BACL</name>
<keyword evidence="1" id="KW-0472">Membrane</keyword>
<dbReference type="PANTHER" id="PTHR31272">
    <property type="entry name" value="CYTOCHROME C-TYPE BIOGENESIS PROTEIN HI_1454-RELATED"/>
    <property type="match status" value="1"/>
</dbReference>
<evidence type="ECO:0000259" key="2">
    <source>
        <dbReference type="Pfam" id="PF13386"/>
    </source>
</evidence>
<keyword evidence="1" id="KW-1133">Transmembrane helix</keyword>
<evidence type="ECO:0000313" key="4">
    <source>
        <dbReference type="Proteomes" id="UP000188184"/>
    </source>
</evidence>
<sequence length="261" mass="28495">MGEFLHDLSLKWYSFLTQLGVKVAEPILAFTELWNIPILTALLLGLAATTSPCQVTTNASALAFVSRDATNKRETLVQTAAFITGKTLMYTLIGGTAIYLGVQLTTVNGNTSFIVLIRKAIGPLMVIAGLYFLGVVRWRPSFGAELSERLKSKIPQGSPVGSFGFGIAFALAFCPTLVWLFFGLLVPLGIQTSGGVLLPAIFALGTTIPLIFFVLILVDSSELIKQRYFKKTKSLNRWLTKLAAIVFLLAGINDTFTYWFI</sequence>
<dbReference type="AlphaFoldDB" id="A0A1Q2KYQ7"/>
<feature type="domain" description="Urease accessory protein UreH-like transmembrane" evidence="2">
    <location>
        <begin position="40"/>
        <end position="251"/>
    </location>
</feature>
<reference evidence="3 4" key="1">
    <citation type="submission" date="2017-02" db="EMBL/GenBank/DDBJ databases">
        <title>The complete genomic sequence of a novel cold adapted crude oil-degrading bacterium Planococcus qaidamina Y42.</title>
        <authorList>
            <person name="Yang R."/>
        </authorList>
    </citation>
    <scope>NUCLEOTIDE SEQUENCE [LARGE SCALE GENOMIC DNA]</scope>
    <source>
        <strain evidence="3 4">Y42</strain>
    </source>
</reference>
<dbReference type="OrthoDB" id="43562at2"/>
<dbReference type="RefSeq" id="WP_077589120.1">
    <property type="nucleotide sequence ID" value="NZ_CP019640.1"/>
</dbReference>
<proteinExistence type="predicted"/>